<sequence>MRIKKRLVAKKDDYYEYSSSYIRKYIAIIIVALFIILFTAIFIHVNYRVIPLKAYMRNDTPVLDANTLSITNNNGIYYTGDFTSIPKSIHINDDMVENLYLYLFHDNHIIFWKLYKYGLKRYFSYYAFNIFDGDSQSFIIKENEKDFLDFYDNFVRAQFRKNVGEFSIEIPNFYNTKINIKSSIENLINAEFSFKFTNFTASMVNWKYNRALYTAFYYGLPSGYLVVPGSENAITDTSSVMAVNTVGRNPSRYAHNIIAALVYTSYTTDPIPVFIYDSKPESQNSRIIKFLFKNKWYVYKNFESHEYKDVIDYYSKEEGFSFVFTVTGNYLYESFGGFSKIDMETTKGILDGYFTINNEQFNINGNAVKEFVHSVF</sequence>
<keyword evidence="1" id="KW-1133">Transmembrane helix</keyword>
<evidence type="ECO:0000313" key="3">
    <source>
        <dbReference type="Proteomes" id="UP000008522"/>
    </source>
</evidence>
<dbReference type="EMBL" id="CP002874">
    <property type="protein sequence ID" value="AEM22116.1"/>
    <property type="molecule type" value="Genomic_DNA"/>
</dbReference>
<evidence type="ECO:0000256" key="1">
    <source>
        <dbReference type="SAM" id="Phobius"/>
    </source>
</evidence>
<dbReference type="AlphaFoldDB" id="G0EQL5"/>
<keyword evidence="3" id="KW-1185">Reference proteome</keyword>
<dbReference type="KEGG" id="bip:Bint_1497"/>
<protein>
    <submittedName>
        <fullName evidence="2">Uncharacterized protein</fullName>
    </submittedName>
</protein>
<evidence type="ECO:0000313" key="2">
    <source>
        <dbReference type="EMBL" id="AEM22116.1"/>
    </source>
</evidence>
<dbReference type="PATRIC" id="fig|1045858.4.peg.1496"/>
<name>G0EQL5_BRAIP</name>
<dbReference type="Proteomes" id="UP000008522">
    <property type="component" value="Chromosome"/>
</dbReference>
<dbReference type="GeneID" id="44970026"/>
<gene>
    <name evidence="2" type="ordered locus">Bint_1497</name>
</gene>
<dbReference type="RefSeq" id="WP_014487942.1">
    <property type="nucleotide sequence ID" value="NC_017243.1"/>
</dbReference>
<dbReference type="OrthoDB" id="305773at2"/>
<keyword evidence="1" id="KW-0812">Transmembrane</keyword>
<reference evidence="2 3" key="1">
    <citation type="journal article" date="2011" name="BMC Genomics">
        <title>Complete genome sequence of Brachyspira intermedia reveals unique genomic features in Brachyspira species and phage-mediated horizontal gene transfer.</title>
        <authorList>
            <person name="Hafstrom T."/>
            <person name="Jansson D.S."/>
            <person name="Segerman B."/>
        </authorList>
    </citation>
    <scope>NUCLEOTIDE SEQUENCE [LARGE SCALE GENOMIC DNA]</scope>
    <source>
        <strain evidence="3">ATCC 51140 / PWS/A</strain>
    </source>
</reference>
<dbReference type="HOGENOM" id="CLU_737068_0_0_12"/>
<proteinExistence type="predicted"/>
<accession>G0EQL5</accession>
<feature type="transmembrane region" description="Helical" evidence="1">
    <location>
        <begin position="21"/>
        <end position="43"/>
    </location>
</feature>
<keyword evidence="1" id="KW-0472">Membrane</keyword>
<organism evidence="2 3">
    <name type="scientific">Brachyspira intermedia (strain ATCC 51140 / PWS/A)</name>
    <name type="common">Serpulina intermedia</name>
    <dbReference type="NCBI Taxonomy" id="1045858"/>
    <lineage>
        <taxon>Bacteria</taxon>
        <taxon>Pseudomonadati</taxon>
        <taxon>Spirochaetota</taxon>
        <taxon>Spirochaetia</taxon>
        <taxon>Brachyspirales</taxon>
        <taxon>Brachyspiraceae</taxon>
        <taxon>Brachyspira</taxon>
    </lineage>
</organism>